<keyword evidence="3" id="KW-1185">Reference proteome</keyword>
<protein>
    <submittedName>
        <fullName evidence="2">Uncharacterized protein</fullName>
    </submittedName>
</protein>
<evidence type="ECO:0000313" key="3">
    <source>
        <dbReference type="Proteomes" id="UP000324222"/>
    </source>
</evidence>
<reference evidence="2 3" key="1">
    <citation type="submission" date="2019-05" db="EMBL/GenBank/DDBJ databases">
        <title>Another draft genome of Portunus trituberculatus and its Hox gene families provides insights of decapod evolution.</title>
        <authorList>
            <person name="Jeong J.-H."/>
            <person name="Song I."/>
            <person name="Kim S."/>
            <person name="Choi T."/>
            <person name="Kim D."/>
            <person name="Ryu S."/>
            <person name="Kim W."/>
        </authorList>
    </citation>
    <scope>NUCLEOTIDE SEQUENCE [LARGE SCALE GENOMIC DNA]</scope>
    <source>
        <tissue evidence="2">Muscle</tissue>
    </source>
</reference>
<dbReference type="Proteomes" id="UP000324222">
    <property type="component" value="Unassembled WGS sequence"/>
</dbReference>
<comment type="caution">
    <text evidence="2">The sequence shown here is derived from an EMBL/GenBank/DDBJ whole genome shotgun (WGS) entry which is preliminary data.</text>
</comment>
<dbReference type="AlphaFoldDB" id="A0A5B7EYP7"/>
<sequence>MMFRGPRRLITSCPERGDTLHPTPSFPPCQRRVAPGHHLALTARHCLTRRPKSDYLKETHNCKLFSRLGSARNERRRPPAT</sequence>
<proteinExistence type="predicted"/>
<dbReference type="EMBL" id="VSRR010004022">
    <property type="protein sequence ID" value="MPC38256.1"/>
    <property type="molecule type" value="Genomic_DNA"/>
</dbReference>
<organism evidence="2 3">
    <name type="scientific">Portunus trituberculatus</name>
    <name type="common">Swimming crab</name>
    <name type="synonym">Neptunus trituberculatus</name>
    <dbReference type="NCBI Taxonomy" id="210409"/>
    <lineage>
        <taxon>Eukaryota</taxon>
        <taxon>Metazoa</taxon>
        <taxon>Ecdysozoa</taxon>
        <taxon>Arthropoda</taxon>
        <taxon>Crustacea</taxon>
        <taxon>Multicrustacea</taxon>
        <taxon>Malacostraca</taxon>
        <taxon>Eumalacostraca</taxon>
        <taxon>Eucarida</taxon>
        <taxon>Decapoda</taxon>
        <taxon>Pleocyemata</taxon>
        <taxon>Brachyura</taxon>
        <taxon>Eubrachyura</taxon>
        <taxon>Portunoidea</taxon>
        <taxon>Portunidae</taxon>
        <taxon>Portuninae</taxon>
        <taxon>Portunus</taxon>
    </lineage>
</organism>
<name>A0A5B7EYP7_PORTR</name>
<accession>A0A5B7EYP7</accession>
<gene>
    <name evidence="2" type="ORF">E2C01_031762</name>
</gene>
<evidence type="ECO:0000256" key="1">
    <source>
        <dbReference type="SAM" id="MobiDB-lite"/>
    </source>
</evidence>
<evidence type="ECO:0000313" key="2">
    <source>
        <dbReference type="EMBL" id="MPC38256.1"/>
    </source>
</evidence>
<feature type="region of interest" description="Disordered" evidence="1">
    <location>
        <begin position="1"/>
        <end position="31"/>
    </location>
</feature>